<gene>
    <name evidence="1" type="ORF">UFOVP858_2</name>
</gene>
<reference evidence="1" key="1">
    <citation type="submission" date="2020-04" db="EMBL/GenBank/DDBJ databases">
        <authorList>
            <person name="Chiriac C."/>
            <person name="Salcher M."/>
            <person name="Ghai R."/>
            <person name="Kavagutti S V."/>
        </authorList>
    </citation>
    <scope>NUCLEOTIDE SEQUENCE</scope>
</reference>
<dbReference type="EMBL" id="LR796806">
    <property type="protein sequence ID" value="CAB4167070.1"/>
    <property type="molecule type" value="Genomic_DNA"/>
</dbReference>
<organism evidence="1">
    <name type="scientific">uncultured Caudovirales phage</name>
    <dbReference type="NCBI Taxonomy" id="2100421"/>
    <lineage>
        <taxon>Viruses</taxon>
        <taxon>Duplodnaviria</taxon>
        <taxon>Heunggongvirae</taxon>
        <taxon>Uroviricota</taxon>
        <taxon>Caudoviricetes</taxon>
        <taxon>Peduoviridae</taxon>
        <taxon>Maltschvirus</taxon>
        <taxon>Maltschvirus maltsch</taxon>
    </lineage>
</organism>
<accession>A0A6J5P554</accession>
<evidence type="ECO:0000313" key="1">
    <source>
        <dbReference type="EMBL" id="CAB4167070.1"/>
    </source>
</evidence>
<sequence length="54" mass="6349">MSAAEIINRRNRLRRAIISEGSVKIQEAWDMYEEVLDFDLMMHREDANDLNPGQ</sequence>
<protein>
    <submittedName>
        <fullName evidence="1">Uncharacterized protein</fullName>
    </submittedName>
</protein>
<name>A0A6J5P554_9CAUD</name>
<proteinExistence type="predicted"/>